<dbReference type="Gene3D" id="4.10.320.10">
    <property type="entry name" value="E3-binding domain"/>
    <property type="match status" value="1"/>
</dbReference>
<evidence type="ECO:0000256" key="6">
    <source>
        <dbReference type="RuleBase" id="RU003423"/>
    </source>
</evidence>
<dbReference type="InterPro" id="IPR036625">
    <property type="entry name" value="E3-bd_dom_sf"/>
</dbReference>
<dbReference type="EC" id="2.3.1.-" evidence="6"/>
<evidence type="ECO:0000256" key="4">
    <source>
        <dbReference type="ARBA" id="ARBA00022823"/>
    </source>
</evidence>
<dbReference type="Gene3D" id="3.30.559.10">
    <property type="entry name" value="Chloramphenicol acetyltransferase-like domain"/>
    <property type="match status" value="1"/>
</dbReference>
<accession>A0A0U1CVY7</accession>
<keyword evidence="5 6" id="KW-0012">Acyltransferase</keyword>
<dbReference type="RefSeq" id="WP_090418065.1">
    <property type="nucleotide sequence ID" value="NZ_CTEC01000001.1"/>
</dbReference>
<dbReference type="SUPFAM" id="SSF52777">
    <property type="entry name" value="CoA-dependent acyltransferases"/>
    <property type="match status" value="1"/>
</dbReference>
<evidence type="ECO:0000256" key="1">
    <source>
        <dbReference type="ARBA" id="ARBA00001938"/>
    </source>
</evidence>
<dbReference type="AlphaFoldDB" id="A0A0U1CVY7"/>
<dbReference type="SUPFAM" id="SSF47005">
    <property type="entry name" value="Peripheral subunit-binding domain of 2-oxo acid dehydrogenase complex"/>
    <property type="match status" value="1"/>
</dbReference>
<feature type="domain" description="Lipoyl-binding" evidence="8">
    <location>
        <begin position="3"/>
        <end position="78"/>
    </location>
</feature>
<dbReference type="GO" id="GO:0016407">
    <property type="term" value="F:acetyltransferase activity"/>
    <property type="evidence" value="ECO:0007669"/>
    <property type="project" value="TreeGrafter"/>
</dbReference>
<dbReference type="PROSITE" id="PS50968">
    <property type="entry name" value="BIOTINYL_LIPOYL"/>
    <property type="match status" value="1"/>
</dbReference>
<dbReference type="PROSITE" id="PS51826">
    <property type="entry name" value="PSBD"/>
    <property type="match status" value="1"/>
</dbReference>
<evidence type="ECO:0000256" key="7">
    <source>
        <dbReference type="SAM" id="MobiDB-lite"/>
    </source>
</evidence>
<evidence type="ECO:0000313" key="10">
    <source>
        <dbReference type="EMBL" id="CQD02955.1"/>
    </source>
</evidence>
<dbReference type="GO" id="GO:0005737">
    <property type="term" value="C:cytoplasm"/>
    <property type="evidence" value="ECO:0007669"/>
    <property type="project" value="TreeGrafter"/>
</dbReference>
<protein>
    <recommendedName>
        <fullName evidence="6">Dihydrolipoamide acetyltransferase component of pyruvate dehydrogenase complex</fullName>
        <ecNumber evidence="6">2.3.1.-</ecNumber>
    </recommendedName>
</protein>
<evidence type="ECO:0000256" key="3">
    <source>
        <dbReference type="ARBA" id="ARBA00022679"/>
    </source>
</evidence>
<dbReference type="Proteomes" id="UP000199601">
    <property type="component" value="Unassembled WGS sequence"/>
</dbReference>
<keyword evidence="11" id="KW-1185">Reference proteome</keyword>
<dbReference type="CDD" id="cd06849">
    <property type="entry name" value="lipoyl_domain"/>
    <property type="match status" value="1"/>
</dbReference>
<dbReference type="InterPro" id="IPR023213">
    <property type="entry name" value="CAT-like_dom_sf"/>
</dbReference>
<dbReference type="Pfam" id="PF02817">
    <property type="entry name" value="E3_binding"/>
    <property type="match status" value="1"/>
</dbReference>
<dbReference type="InterPro" id="IPR050743">
    <property type="entry name" value="2-oxoacid_DH_E2_comp"/>
</dbReference>
<organism evidence="10 11">
    <name type="scientific">Mycobacterium europaeum</name>
    <dbReference type="NCBI Taxonomy" id="761804"/>
    <lineage>
        <taxon>Bacteria</taxon>
        <taxon>Bacillati</taxon>
        <taxon>Actinomycetota</taxon>
        <taxon>Actinomycetes</taxon>
        <taxon>Mycobacteriales</taxon>
        <taxon>Mycobacteriaceae</taxon>
        <taxon>Mycobacterium</taxon>
        <taxon>Mycobacterium simiae complex</taxon>
    </lineage>
</organism>
<dbReference type="PANTHER" id="PTHR43178">
    <property type="entry name" value="DIHYDROLIPOAMIDE ACETYLTRANSFERASE COMPONENT OF PYRUVATE DEHYDROGENASE COMPLEX"/>
    <property type="match status" value="1"/>
</dbReference>
<keyword evidence="3 6" id="KW-0808">Transferase</keyword>
<keyword evidence="4 6" id="KW-0450">Lipoyl</keyword>
<dbReference type="Gene3D" id="2.40.50.100">
    <property type="match status" value="1"/>
</dbReference>
<name>A0A0U1CVY7_9MYCO</name>
<evidence type="ECO:0000259" key="8">
    <source>
        <dbReference type="PROSITE" id="PS50968"/>
    </source>
</evidence>
<dbReference type="SUPFAM" id="SSF51230">
    <property type="entry name" value="Single hybrid motif"/>
    <property type="match status" value="1"/>
</dbReference>
<feature type="region of interest" description="Disordered" evidence="7">
    <location>
        <begin position="104"/>
        <end position="131"/>
    </location>
</feature>
<dbReference type="Pfam" id="PF00364">
    <property type="entry name" value="Biotin_lipoyl"/>
    <property type="match status" value="1"/>
</dbReference>
<evidence type="ECO:0000256" key="2">
    <source>
        <dbReference type="ARBA" id="ARBA00007317"/>
    </source>
</evidence>
<dbReference type="PANTHER" id="PTHR43178:SF5">
    <property type="entry name" value="LIPOAMIDE ACYLTRANSFERASE COMPONENT OF BRANCHED-CHAIN ALPHA-KETO ACID DEHYDROGENASE COMPLEX, MITOCHONDRIAL"/>
    <property type="match status" value="1"/>
</dbReference>
<reference evidence="11" key="1">
    <citation type="submission" date="2015-03" db="EMBL/GenBank/DDBJ databases">
        <authorList>
            <person name="Urmite Genomes"/>
        </authorList>
    </citation>
    <scope>NUCLEOTIDE SEQUENCE [LARGE SCALE GENOMIC DNA]</scope>
    <source>
        <strain evidence="11">CSUR P1344</strain>
    </source>
</reference>
<comment type="similarity">
    <text evidence="2 6">Belongs to the 2-oxoacid dehydrogenase family.</text>
</comment>
<evidence type="ECO:0000256" key="5">
    <source>
        <dbReference type="ARBA" id="ARBA00023315"/>
    </source>
</evidence>
<evidence type="ECO:0000259" key="9">
    <source>
        <dbReference type="PROSITE" id="PS51826"/>
    </source>
</evidence>
<dbReference type="EMBL" id="CTEC01000001">
    <property type="protein sequence ID" value="CQD02955.1"/>
    <property type="molecule type" value="Genomic_DNA"/>
</dbReference>
<dbReference type="InterPro" id="IPR000089">
    <property type="entry name" value="Biotin_lipoyl"/>
</dbReference>
<sequence length="409" mass="43187">MTDQTFMLPDLGEGLTEAVITRWLVDVGDSVSIDQPVIEVETAKACVDVPIPFAGTVAELHGTVGVAVAVGAPLITVRTGEFPDSAESNVRFAQHRDEERAGSGNVLIGYGTSGHDAPRRRRPRAAVKAEGPATKVISPVVRMLARDNGVDLEQLAGSGTGGIITRADVERAISVEAPSANEDDPRIPVTGIRKVIAEKLSTSRREIPDATTWVDADATGLLEAKRLMGQAAPVSLLALLARLTIAALRQFPELNASFDAEHQHIVRHRHIHLGVAVQSPRGLMVPVIPHADALDTVTLSNNLAEVISLARDGKLPPARLAGGTVTLNNYGVFGVDGSAAIINHPEAAIVGVGRIIDRPWALGGELAVRKVTQLSLSFDHRVCDGGSAGGFLRLFADYVQNPVTALALL</sequence>
<feature type="domain" description="Peripheral subunit-binding (PSBD)" evidence="9">
    <location>
        <begin position="136"/>
        <end position="173"/>
    </location>
</feature>
<evidence type="ECO:0000313" key="11">
    <source>
        <dbReference type="Proteomes" id="UP000199601"/>
    </source>
</evidence>
<proteinExistence type="inferred from homology"/>
<comment type="cofactor">
    <cofactor evidence="1 6">
        <name>(R)-lipoate</name>
        <dbReference type="ChEBI" id="CHEBI:83088"/>
    </cofactor>
</comment>
<dbReference type="GO" id="GO:0031405">
    <property type="term" value="F:lipoic acid binding"/>
    <property type="evidence" value="ECO:0007669"/>
    <property type="project" value="TreeGrafter"/>
</dbReference>
<dbReference type="InterPro" id="IPR004167">
    <property type="entry name" value="PSBD"/>
</dbReference>
<dbReference type="InterPro" id="IPR011053">
    <property type="entry name" value="Single_hybrid_motif"/>
</dbReference>
<dbReference type="InterPro" id="IPR001078">
    <property type="entry name" value="2-oxoacid_DH_actylTfrase"/>
</dbReference>
<dbReference type="Pfam" id="PF00198">
    <property type="entry name" value="2-oxoacid_dh"/>
    <property type="match status" value="1"/>
</dbReference>
<gene>
    <name evidence="10" type="ORF">BN000_00415</name>
</gene>